<feature type="domain" description="PurM-like C-terminal" evidence="10">
    <location>
        <begin position="569"/>
        <end position="704"/>
    </location>
</feature>
<evidence type="ECO:0000256" key="2">
    <source>
        <dbReference type="ARBA" id="ARBA00022598"/>
    </source>
</evidence>
<dbReference type="SUPFAM" id="SSF56042">
    <property type="entry name" value="PurM C-terminal domain-like"/>
    <property type="match status" value="2"/>
</dbReference>
<feature type="binding site" evidence="8">
    <location>
        <position position="492"/>
    </location>
    <ligand>
        <name>ATP</name>
        <dbReference type="ChEBI" id="CHEBI:30616"/>
    </ligand>
</feature>
<feature type="active site" description="Proton acceptor" evidence="8">
    <location>
        <position position="80"/>
    </location>
</feature>
<dbReference type="GO" id="GO:0000287">
    <property type="term" value="F:magnesium ion binding"/>
    <property type="evidence" value="ECO:0007669"/>
    <property type="project" value="UniProtKB-UniRule"/>
</dbReference>
<dbReference type="PANTHER" id="PTHR43555">
    <property type="entry name" value="PHOSPHORIBOSYLFORMYLGLYCINAMIDINE SYNTHASE SUBUNIT PURL"/>
    <property type="match status" value="1"/>
</dbReference>
<evidence type="ECO:0000313" key="13">
    <source>
        <dbReference type="Proteomes" id="UP000236248"/>
    </source>
</evidence>
<feature type="domain" description="PurM-like N-terminal" evidence="9">
    <location>
        <begin position="60"/>
        <end position="175"/>
    </location>
</feature>
<comment type="similarity">
    <text evidence="8">Belongs to the FGAMS family.</text>
</comment>
<comment type="subcellular location">
    <subcellularLocation>
        <location evidence="8">Cytoplasm</location>
    </subcellularLocation>
</comment>
<keyword evidence="7 8" id="KW-0460">Magnesium</keyword>
<dbReference type="Pfam" id="PF00586">
    <property type="entry name" value="AIRS"/>
    <property type="match status" value="2"/>
</dbReference>
<protein>
    <recommendedName>
        <fullName evidence="8">Phosphoribosylformylglycinamidine synthase subunit PurL</fullName>
        <shortName evidence="8">FGAM synthase</shortName>
        <ecNumber evidence="8">6.3.5.3</ecNumber>
    </recommendedName>
    <alternativeName>
        <fullName evidence="8">Formylglycinamide ribonucleotide amidotransferase subunit II</fullName>
        <shortName evidence="8">FGAR amidotransferase II</shortName>
        <shortName evidence="8">FGAR-AT II</shortName>
    </alternativeName>
    <alternativeName>
        <fullName evidence="8">Glutamine amidotransferase PurL</fullName>
    </alternativeName>
    <alternativeName>
        <fullName evidence="8">Phosphoribosylformylglycinamidine synthase subunit II</fullName>
    </alternativeName>
</protein>
<dbReference type="InterPro" id="IPR016188">
    <property type="entry name" value="PurM-like_N"/>
</dbReference>
<dbReference type="Pfam" id="PF18072">
    <property type="entry name" value="FGAR-AT_linker"/>
    <property type="match status" value="1"/>
</dbReference>
<feature type="domain" description="Phosphoribosylformylglycinamidine synthase linker" evidence="11">
    <location>
        <begin position="1"/>
        <end position="38"/>
    </location>
</feature>
<dbReference type="PANTHER" id="PTHR43555:SF1">
    <property type="entry name" value="PHOSPHORIBOSYLFORMYLGLYCINAMIDINE SYNTHASE SUBUNIT PURL"/>
    <property type="match status" value="1"/>
</dbReference>
<feature type="domain" description="PurM-like N-terminal" evidence="9">
    <location>
        <begin position="440"/>
        <end position="554"/>
    </location>
</feature>
<dbReference type="GO" id="GO:0005737">
    <property type="term" value="C:cytoplasm"/>
    <property type="evidence" value="ECO:0007669"/>
    <property type="project" value="UniProtKB-SubCell"/>
</dbReference>
<dbReference type="Pfam" id="PF02769">
    <property type="entry name" value="AIRS_C"/>
    <property type="match status" value="2"/>
</dbReference>
<evidence type="ECO:0000259" key="9">
    <source>
        <dbReference type="Pfam" id="PF00586"/>
    </source>
</evidence>
<comment type="subunit">
    <text evidence="8">Monomer. Part of the FGAM synthase complex composed of 1 PurL, 1 PurQ and 2 PurS subunits.</text>
</comment>
<feature type="domain" description="PurM-like C-terminal" evidence="10">
    <location>
        <begin position="188"/>
        <end position="339"/>
    </location>
</feature>
<keyword evidence="4 8" id="KW-0547">Nucleotide-binding</keyword>
<comment type="caution">
    <text evidence="8">Lacks conserved residue(s) required for the propagation of feature annotation.</text>
</comment>
<dbReference type="KEGG" id="ncv:NCAV_0842"/>
<evidence type="ECO:0000259" key="10">
    <source>
        <dbReference type="Pfam" id="PF02769"/>
    </source>
</evidence>
<name>A0A2K5AQV0_9ARCH</name>
<dbReference type="InterPro" id="IPR036921">
    <property type="entry name" value="PurM-like_N_sf"/>
</dbReference>
<dbReference type="CDD" id="cd02203">
    <property type="entry name" value="PurL_repeat1"/>
    <property type="match status" value="1"/>
</dbReference>
<accession>A0A2K5AQV0</accession>
<evidence type="ECO:0000256" key="1">
    <source>
        <dbReference type="ARBA" id="ARBA00022490"/>
    </source>
</evidence>
<feature type="active site" evidence="8">
    <location>
        <position position="34"/>
    </location>
</feature>
<gene>
    <name evidence="8 12" type="primary">purL</name>
    <name evidence="12" type="ORF">NCAV_0842</name>
</gene>
<dbReference type="GO" id="GO:0005524">
    <property type="term" value="F:ATP binding"/>
    <property type="evidence" value="ECO:0007669"/>
    <property type="project" value="UniProtKB-UniRule"/>
</dbReference>
<dbReference type="HAMAP" id="MF_00420">
    <property type="entry name" value="PurL_2"/>
    <property type="match status" value="1"/>
</dbReference>
<dbReference type="InterPro" id="IPR010918">
    <property type="entry name" value="PurM-like_C_dom"/>
</dbReference>
<comment type="catalytic activity">
    <reaction evidence="8">
        <text>N(2)-formyl-N(1)-(5-phospho-beta-D-ribosyl)glycinamide + L-glutamine + ATP + H2O = 2-formamido-N(1)-(5-O-phospho-beta-D-ribosyl)acetamidine + L-glutamate + ADP + phosphate + H(+)</text>
        <dbReference type="Rhea" id="RHEA:17129"/>
        <dbReference type="ChEBI" id="CHEBI:15377"/>
        <dbReference type="ChEBI" id="CHEBI:15378"/>
        <dbReference type="ChEBI" id="CHEBI:29985"/>
        <dbReference type="ChEBI" id="CHEBI:30616"/>
        <dbReference type="ChEBI" id="CHEBI:43474"/>
        <dbReference type="ChEBI" id="CHEBI:58359"/>
        <dbReference type="ChEBI" id="CHEBI:147286"/>
        <dbReference type="ChEBI" id="CHEBI:147287"/>
        <dbReference type="ChEBI" id="CHEBI:456216"/>
        <dbReference type="EC" id="6.3.5.3"/>
    </reaction>
</comment>
<comment type="pathway">
    <text evidence="8">Purine metabolism; IMP biosynthesis via de novo pathway; 5-amino-1-(5-phospho-D-ribosyl)imidazole from N(2)-formyl-N(1)-(5-phospho-D-ribosyl)glycinamide: step 1/2.</text>
</comment>
<dbReference type="InterPro" id="IPR036676">
    <property type="entry name" value="PurM-like_C_sf"/>
</dbReference>
<dbReference type="RefSeq" id="WP_103287227.1">
    <property type="nucleotide sequence ID" value="NZ_LT981265.1"/>
</dbReference>
<evidence type="ECO:0000259" key="11">
    <source>
        <dbReference type="Pfam" id="PF18072"/>
    </source>
</evidence>
<evidence type="ECO:0000256" key="8">
    <source>
        <dbReference type="HAMAP-Rule" id="MF_00420"/>
    </source>
</evidence>
<feature type="binding site" evidence="8">
    <location>
        <position position="102"/>
    </location>
    <ligand>
        <name>Mg(2+)</name>
        <dbReference type="ChEBI" id="CHEBI:18420"/>
        <label>2</label>
    </ligand>
</feature>
<evidence type="ECO:0000256" key="5">
    <source>
        <dbReference type="ARBA" id="ARBA00022755"/>
    </source>
</evidence>
<dbReference type="SUPFAM" id="SSF55326">
    <property type="entry name" value="PurM N-terminal domain-like"/>
    <property type="match status" value="2"/>
</dbReference>
<keyword evidence="6 8" id="KW-0067">ATP-binding</keyword>
<dbReference type="Proteomes" id="UP000236248">
    <property type="component" value="Chromosome NCAV"/>
</dbReference>
<feature type="binding site" evidence="8">
    <location>
        <position position="532"/>
    </location>
    <ligand>
        <name>substrate</name>
    </ligand>
</feature>
<dbReference type="AlphaFoldDB" id="A0A2K5AQV0"/>
<keyword evidence="2 8" id="KW-0436">Ligase</keyword>
<organism evidence="12 13">
    <name type="scientific">Candidatus Nitrosocaldus cavascurensis</name>
    <dbReference type="NCBI Taxonomy" id="2058097"/>
    <lineage>
        <taxon>Archaea</taxon>
        <taxon>Nitrososphaerota</taxon>
        <taxon>Nitrososphaeria</taxon>
        <taxon>Candidatus Nitrosocaldales</taxon>
        <taxon>Candidatus Nitrosocaldaceae</taxon>
        <taxon>Candidatus Nitrosocaldus</taxon>
    </lineage>
</organism>
<feature type="binding site" evidence="8">
    <location>
        <position position="224"/>
    </location>
    <ligand>
        <name>substrate</name>
    </ligand>
</feature>
<feature type="binding site" evidence="8">
    <location>
        <position position="101"/>
    </location>
    <ligand>
        <name>substrate</name>
    </ligand>
</feature>
<evidence type="ECO:0000256" key="3">
    <source>
        <dbReference type="ARBA" id="ARBA00022723"/>
    </source>
</evidence>
<keyword evidence="5 8" id="KW-0658">Purine biosynthesis</keyword>
<dbReference type="GO" id="GO:0006189">
    <property type="term" value="P:'de novo' IMP biosynthetic process"/>
    <property type="evidence" value="ECO:0007669"/>
    <property type="project" value="UniProtKB-UniRule"/>
</dbReference>
<evidence type="ECO:0000256" key="6">
    <source>
        <dbReference type="ARBA" id="ARBA00022840"/>
    </source>
</evidence>
<dbReference type="InterPro" id="IPR041609">
    <property type="entry name" value="PurL_linker"/>
</dbReference>
<comment type="function">
    <text evidence="8">Part of the phosphoribosylformylglycinamidine synthase complex involved in the purines biosynthetic pathway. Catalyzes the ATP-dependent conversion of formylglycinamide ribonucleotide (FGAR) and glutamine to yield formylglycinamidine ribonucleotide (FGAM) and glutamate. The FGAM synthase complex is composed of three subunits. PurQ produces an ammonia molecule by converting glutamine to glutamate. PurL transfers the ammonia molecule to FGAR to form FGAM in an ATP-dependent manner. PurS interacts with PurQ and PurL and is thought to assist in the transfer of the ammonia molecule from PurQ to PurL.</text>
</comment>
<dbReference type="GeneID" id="41594900"/>
<evidence type="ECO:0000256" key="7">
    <source>
        <dbReference type="ARBA" id="ARBA00022842"/>
    </source>
</evidence>
<reference evidence="13" key="1">
    <citation type="submission" date="2018-01" db="EMBL/GenBank/DDBJ databases">
        <authorList>
            <person name="Kerou L M."/>
        </authorList>
    </citation>
    <scope>NUCLEOTIDE SEQUENCE [LARGE SCALE GENOMIC DNA]</scope>
    <source>
        <strain evidence="13">SCU2</strain>
    </source>
</reference>
<feature type="binding site" evidence="8">
    <location>
        <position position="78"/>
    </location>
    <ligand>
        <name>Mg(2+)</name>
        <dbReference type="ChEBI" id="CHEBI:18420"/>
        <label>1</label>
    </ligand>
</feature>
<evidence type="ECO:0000256" key="4">
    <source>
        <dbReference type="ARBA" id="ARBA00022741"/>
    </source>
</evidence>
<keyword evidence="13" id="KW-1185">Reference proteome</keyword>
<dbReference type="CDD" id="cd02204">
    <property type="entry name" value="PurL_repeat2"/>
    <property type="match status" value="1"/>
</dbReference>
<dbReference type="EMBL" id="LT981265">
    <property type="protein sequence ID" value="SPC34020.1"/>
    <property type="molecule type" value="Genomic_DNA"/>
</dbReference>
<feature type="binding site" evidence="8">
    <location>
        <position position="252"/>
    </location>
    <ligand>
        <name>Mg(2+)</name>
        <dbReference type="ChEBI" id="CHEBI:18420"/>
        <label>2</label>
    </ligand>
</feature>
<dbReference type="InterPro" id="IPR010074">
    <property type="entry name" value="PRibForGlyAmidine_synth_PurL"/>
</dbReference>
<dbReference type="Gene3D" id="3.30.1330.10">
    <property type="entry name" value="PurM-like, N-terminal domain"/>
    <property type="match status" value="2"/>
</dbReference>
<dbReference type="UniPathway" id="UPA00074">
    <property type="reaction ID" value="UER00128"/>
</dbReference>
<sequence length="741" mass="80980">MSLTDEEIKYLKDALAREPNSVELSMVSAEWSEHCSYKSSKPYLKMFSTEGRYVLIGPGYDAGVLDIGDGMLLTLHIESHNHPSAVEPYGGAATGIGGVIRDILSMGSRPIALLNALRFGDIRYDNHARWLFRNVVRGIADYGNCIGVPTVAGEVEFDDSFTSYCLVDVACIGIARKDRLVMLKGDADDLVIIAGNRTGRDGIHGASFASRAFEGEEEDRSAVQIPDPFMGKLLIDATMECVEKGCVKAIKDLGGGGLACCLSETADRLGKGMLVTLDALHLREDMSAEEIMISESQERMLYIVEPSRLEEFKAVMAKYEIPYSILGRLTDDGYLSIYHDGKQVARIKASIVAKAPIARRNAKKPPYIEQIARNSRKPEVPEQNDIAEILLELLADPSIASKEWVYRQYDHEVGLRTVVKPGYADAAVLRVGLPVYDRDDGAMEDGVKYIAVKVDGNSKHCYIDPYNGSMGCFSEACRNVACVGAEPIAMVDHLQFGSPEDEHVFWTFVESVRGLADYGRYMGIPCVGGKVSFYNETRQGAIKPTPLVCIVGLVEDGYGRRIMNGHAGEGDLLMIIGLTKEEMGGSEYYEYIHSILSADVPRVDLEYDKHARDALLALVRAGLVTSAHDCSKGGLAVAIAEMCIASGIGARVDLSNVPHTCTRLDDLLFSESHSRFLVSLRRDDLDAVNRVLADYPVHRGVIGAFNSDSLLLEYKGSSISISMDSMLDSYSSIARLMGHGG</sequence>
<dbReference type="NCBIfam" id="TIGR01736">
    <property type="entry name" value="FGAM_synth_II"/>
    <property type="match status" value="1"/>
</dbReference>
<keyword evidence="3 8" id="KW-0479">Metal-binding</keyword>
<dbReference type="GO" id="GO:0004642">
    <property type="term" value="F:phosphoribosylformylglycinamidine synthase activity"/>
    <property type="evidence" value="ECO:0007669"/>
    <property type="project" value="UniProtKB-UniRule"/>
</dbReference>
<feature type="binding site" evidence="8">
    <location>
        <position position="529"/>
    </location>
    <ligand>
        <name>ATP</name>
        <dbReference type="ChEBI" id="CHEBI:30616"/>
    </ligand>
</feature>
<dbReference type="NCBIfam" id="NF002290">
    <property type="entry name" value="PRK01213.1"/>
    <property type="match status" value="1"/>
</dbReference>
<dbReference type="EC" id="6.3.5.3" evidence="8"/>
<proteinExistence type="inferred from homology"/>
<feature type="binding site" evidence="8">
    <location>
        <begin position="79"/>
        <end position="82"/>
    </location>
    <ligand>
        <name>substrate</name>
    </ligand>
</feature>
<dbReference type="PIRSF" id="PIRSF001587">
    <property type="entry name" value="FGAM_synthase_II"/>
    <property type="match status" value="1"/>
</dbReference>
<keyword evidence="1 8" id="KW-0963">Cytoplasm</keyword>
<feature type="binding site" evidence="8">
    <location>
        <begin position="295"/>
        <end position="297"/>
    </location>
    <ligand>
        <name>substrate</name>
    </ligand>
</feature>
<evidence type="ECO:0000313" key="12">
    <source>
        <dbReference type="EMBL" id="SPC34020.1"/>
    </source>
</evidence>
<feature type="binding site" evidence="8">
    <location>
        <position position="37"/>
    </location>
    <ligand>
        <name>ATP</name>
        <dbReference type="ChEBI" id="CHEBI:30616"/>
    </ligand>
</feature>
<dbReference type="Gene3D" id="3.90.650.10">
    <property type="entry name" value="PurM-like C-terminal domain"/>
    <property type="match status" value="2"/>
</dbReference>